<sequence>MEVIRFLTARLCVCDGWVDGWVCGQFSLSSYPPVSFLPPISLRPAQCPVSPAPLSQRTRLRKLRVVPRRAAGVSCPSSWWPTAGESGGEHRGVSGHGEPSDDPRWKAARRRKTVKEL</sequence>
<comment type="caution">
    <text evidence="2">The sequence shown here is derived from an EMBL/GenBank/DDBJ whole genome shotgun (WGS) entry which is preliminary data.</text>
</comment>
<gene>
    <name evidence="2" type="ORF">CHARACLAT_022389</name>
</gene>
<feature type="compositionally biased region" description="Basic and acidic residues" evidence="1">
    <location>
        <begin position="87"/>
        <end position="105"/>
    </location>
</feature>
<dbReference type="Proteomes" id="UP001352852">
    <property type="component" value="Unassembled WGS sequence"/>
</dbReference>
<dbReference type="EMBL" id="JAHUTJ010026863">
    <property type="protein sequence ID" value="MED6275038.1"/>
    <property type="molecule type" value="Genomic_DNA"/>
</dbReference>
<evidence type="ECO:0000313" key="2">
    <source>
        <dbReference type="EMBL" id="MED6275038.1"/>
    </source>
</evidence>
<organism evidence="2 3">
    <name type="scientific">Characodon lateralis</name>
    <dbReference type="NCBI Taxonomy" id="208331"/>
    <lineage>
        <taxon>Eukaryota</taxon>
        <taxon>Metazoa</taxon>
        <taxon>Chordata</taxon>
        <taxon>Craniata</taxon>
        <taxon>Vertebrata</taxon>
        <taxon>Euteleostomi</taxon>
        <taxon>Actinopterygii</taxon>
        <taxon>Neopterygii</taxon>
        <taxon>Teleostei</taxon>
        <taxon>Neoteleostei</taxon>
        <taxon>Acanthomorphata</taxon>
        <taxon>Ovalentaria</taxon>
        <taxon>Atherinomorphae</taxon>
        <taxon>Cyprinodontiformes</taxon>
        <taxon>Goodeidae</taxon>
        <taxon>Characodon</taxon>
    </lineage>
</organism>
<name>A0ABU7DMQ2_9TELE</name>
<evidence type="ECO:0000313" key="3">
    <source>
        <dbReference type="Proteomes" id="UP001352852"/>
    </source>
</evidence>
<protein>
    <submittedName>
        <fullName evidence="2">Uncharacterized protein</fullName>
    </submittedName>
</protein>
<evidence type="ECO:0000256" key="1">
    <source>
        <dbReference type="SAM" id="MobiDB-lite"/>
    </source>
</evidence>
<keyword evidence="3" id="KW-1185">Reference proteome</keyword>
<feature type="region of interest" description="Disordered" evidence="1">
    <location>
        <begin position="79"/>
        <end position="117"/>
    </location>
</feature>
<reference evidence="2 3" key="1">
    <citation type="submission" date="2021-06" db="EMBL/GenBank/DDBJ databases">
        <authorList>
            <person name="Palmer J.M."/>
        </authorList>
    </citation>
    <scope>NUCLEOTIDE SEQUENCE [LARGE SCALE GENOMIC DNA]</scope>
    <source>
        <strain evidence="2 3">CL_MEX2019</strain>
        <tissue evidence="2">Muscle</tissue>
    </source>
</reference>
<accession>A0ABU7DMQ2</accession>
<proteinExistence type="predicted"/>
<feature type="compositionally biased region" description="Basic residues" evidence="1">
    <location>
        <begin position="106"/>
        <end position="117"/>
    </location>
</feature>